<accession>A0ABD5QDW3</accession>
<evidence type="ECO:0000259" key="2">
    <source>
        <dbReference type="Pfam" id="PF24035"/>
    </source>
</evidence>
<dbReference type="InterPro" id="IPR036388">
    <property type="entry name" value="WH-like_DNA-bd_sf"/>
</dbReference>
<dbReference type="RefSeq" id="WP_224826947.1">
    <property type="nucleotide sequence ID" value="NZ_JAIVEF010000001.1"/>
</dbReference>
<reference evidence="3 4" key="1">
    <citation type="journal article" date="2019" name="Int. J. Syst. Evol. Microbiol.">
        <title>The Global Catalogue of Microorganisms (GCM) 10K type strain sequencing project: providing services to taxonomists for standard genome sequencing and annotation.</title>
        <authorList>
            <consortium name="The Broad Institute Genomics Platform"/>
            <consortium name="The Broad Institute Genome Sequencing Center for Infectious Disease"/>
            <person name="Wu L."/>
            <person name="Ma J."/>
        </authorList>
    </citation>
    <scope>NUCLEOTIDE SEQUENCE [LARGE SCALE GENOMIC DNA]</scope>
    <source>
        <strain evidence="3 4">CGMCC 1.15824</strain>
    </source>
</reference>
<dbReference type="InterPro" id="IPR055768">
    <property type="entry name" value="DUF7344"/>
</dbReference>
<comment type="caution">
    <text evidence="3">The sequence shown here is derived from an EMBL/GenBank/DDBJ whole genome shotgun (WGS) entry which is preliminary data.</text>
</comment>
<dbReference type="Pfam" id="PF24035">
    <property type="entry name" value="DUF7344"/>
    <property type="match status" value="1"/>
</dbReference>
<protein>
    <recommendedName>
        <fullName evidence="2">DUF7344 domain-containing protein</fullName>
    </recommendedName>
</protein>
<proteinExistence type="predicted"/>
<feature type="compositionally biased region" description="Polar residues" evidence="1">
    <location>
        <begin position="1"/>
        <end position="11"/>
    </location>
</feature>
<keyword evidence="4" id="KW-1185">Reference proteome</keyword>
<gene>
    <name evidence="3" type="ORF">ACFPFO_09570</name>
</gene>
<dbReference type="Gene3D" id="1.10.10.10">
    <property type="entry name" value="Winged helix-like DNA-binding domain superfamily/Winged helix DNA-binding domain"/>
    <property type="match status" value="1"/>
</dbReference>
<dbReference type="AlphaFoldDB" id="A0ABD5QDW3"/>
<evidence type="ECO:0000313" key="4">
    <source>
        <dbReference type="Proteomes" id="UP001595925"/>
    </source>
</evidence>
<feature type="region of interest" description="Disordered" evidence="1">
    <location>
        <begin position="1"/>
        <end position="20"/>
    </location>
</feature>
<sequence length="114" mass="12615">MSDNTFASTGGETSGRGPDDYDRLFDVLSAHRRRIVLRHLADVGVASVGELADRLVARGVDDPDATIALRHGDLPRLRDARLIEYDPRSETARYDGDPLVEELLSRTRAGDRRA</sequence>
<name>A0ABD5QDW3_9EURY</name>
<dbReference type="EMBL" id="JBHSJG010000036">
    <property type="protein sequence ID" value="MFC4987996.1"/>
    <property type="molecule type" value="Genomic_DNA"/>
</dbReference>
<feature type="domain" description="DUF7344" evidence="2">
    <location>
        <begin position="25"/>
        <end position="92"/>
    </location>
</feature>
<organism evidence="3 4">
    <name type="scientific">Saliphagus infecundisoli</name>
    <dbReference type="NCBI Taxonomy" id="1849069"/>
    <lineage>
        <taxon>Archaea</taxon>
        <taxon>Methanobacteriati</taxon>
        <taxon>Methanobacteriota</taxon>
        <taxon>Stenosarchaea group</taxon>
        <taxon>Halobacteria</taxon>
        <taxon>Halobacteriales</taxon>
        <taxon>Natrialbaceae</taxon>
        <taxon>Saliphagus</taxon>
    </lineage>
</organism>
<dbReference type="Proteomes" id="UP001595925">
    <property type="component" value="Unassembled WGS sequence"/>
</dbReference>
<evidence type="ECO:0000256" key="1">
    <source>
        <dbReference type="SAM" id="MobiDB-lite"/>
    </source>
</evidence>
<evidence type="ECO:0000313" key="3">
    <source>
        <dbReference type="EMBL" id="MFC4987996.1"/>
    </source>
</evidence>